<dbReference type="SMART" id="SM00382">
    <property type="entry name" value="AAA"/>
    <property type="match status" value="1"/>
</dbReference>
<proteinExistence type="predicted"/>
<dbReference type="Pfam" id="PF00005">
    <property type="entry name" value="ABC_tran"/>
    <property type="match status" value="1"/>
</dbReference>
<dbReference type="PROSITE" id="PS00211">
    <property type="entry name" value="ABC_TRANSPORTER_1"/>
    <property type="match status" value="1"/>
</dbReference>
<protein>
    <recommendedName>
        <fullName evidence="4">ABC transporter domain-containing protein</fullName>
    </recommendedName>
</protein>
<dbReference type="CDD" id="cd03255">
    <property type="entry name" value="ABC_MJ0796_LolCDE_FtsE"/>
    <property type="match status" value="1"/>
</dbReference>
<accession>A0A382YD45</accession>
<dbReference type="Gene3D" id="3.40.50.300">
    <property type="entry name" value="P-loop containing nucleotide triphosphate hydrolases"/>
    <property type="match status" value="1"/>
</dbReference>
<dbReference type="InterPro" id="IPR017911">
    <property type="entry name" value="MacB-like_ATP-bd"/>
</dbReference>
<dbReference type="InterPro" id="IPR017871">
    <property type="entry name" value="ABC_transporter-like_CS"/>
</dbReference>
<keyword evidence="3" id="KW-0067">ATP-binding</keyword>
<dbReference type="InterPro" id="IPR015854">
    <property type="entry name" value="ABC_transpr_LolD-like"/>
</dbReference>
<organism evidence="5">
    <name type="scientific">marine metagenome</name>
    <dbReference type="NCBI Taxonomy" id="408172"/>
    <lineage>
        <taxon>unclassified sequences</taxon>
        <taxon>metagenomes</taxon>
        <taxon>ecological metagenomes</taxon>
    </lineage>
</organism>
<feature type="domain" description="ABC transporter" evidence="4">
    <location>
        <begin position="1"/>
        <end position="205"/>
    </location>
</feature>
<dbReference type="FunFam" id="3.40.50.300:FF:000032">
    <property type="entry name" value="Export ABC transporter ATP-binding protein"/>
    <property type="match status" value="1"/>
</dbReference>
<dbReference type="GO" id="GO:0016887">
    <property type="term" value="F:ATP hydrolysis activity"/>
    <property type="evidence" value="ECO:0007669"/>
    <property type="project" value="InterPro"/>
</dbReference>
<dbReference type="GO" id="GO:0005886">
    <property type="term" value="C:plasma membrane"/>
    <property type="evidence" value="ECO:0007669"/>
    <property type="project" value="TreeGrafter"/>
</dbReference>
<evidence type="ECO:0000256" key="1">
    <source>
        <dbReference type="ARBA" id="ARBA00022448"/>
    </source>
</evidence>
<keyword evidence="1" id="KW-0813">Transport</keyword>
<dbReference type="PANTHER" id="PTHR24220:SF86">
    <property type="entry name" value="ABC TRANSPORTER ABCH.1"/>
    <property type="match status" value="1"/>
</dbReference>
<evidence type="ECO:0000313" key="5">
    <source>
        <dbReference type="EMBL" id="SVD81000.1"/>
    </source>
</evidence>
<evidence type="ECO:0000259" key="4">
    <source>
        <dbReference type="PROSITE" id="PS50893"/>
    </source>
</evidence>
<sequence>VEVLHGVNLKIGSGDFLSLQGASGAGKSTLLHLLGGLDEPSAGQVFADGHELFEMGAARLAKWRNREVGFVFQAYHLLPEFDALENVTLPARMAHASVGTAEQRGRELLARVGLAKRMHHLPTELSGGEQQRVALARALINQPRILFADEPTGNLDSKTGGAVLDLLCELQQEAELTMIIATHDDTVAARAHVTFRLADGLIAEQ</sequence>
<dbReference type="InterPro" id="IPR027417">
    <property type="entry name" value="P-loop_NTPase"/>
</dbReference>
<dbReference type="GO" id="GO:0005524">
    <property type="term" value="F:ATP binding"/>
    <property type="evidence" value="ECO:0007669"/>
    <property type="project" value="UniProtKB-KW"/>
</dbReference>
<dbReference type="EMBL" id="UINC01174734">
    <property type="protein sequence ID" value="SVD81000.1"/>
    <property type="molecule type" value="Genomic_DNA"/>
</dbReference>
<name>A0A382YD45_9ZZZZ</name>
<dbReference type="PANTHER" id="PTHR24220">
    <property type="entry name" value="IMPORT ATP-BINDING PROTEIN"/>
    <property type="match status" value="1"/>
</dbReference>
<gene>
    <name evidence="5" type="ORF">METZ01_LOCUS433854</name>
</gene>
<keyword evidence="2" id="KW-0547">Nucleotide-binding</keyword>
<dbReference type="GO" id="GO:0098796">
    <property type="term" value="C:membrane protein complex"/>
    <property type="evidence" value="ECO:0007669"/>
    <property type="project" value="UniProtKB-ARBA"/>
</dbReference>
<dbReference type="InterPro" id="IPR003593">
    <property type="entry name" value="AAA+_ATPase"/>
</dbReference>
<dbReference type="PROSITE" id="PS50893">
    <property type="entry name" value="ABC_TRANSPORTER_2"/>
    <property type="match status" value="1"/>
</dbReference>
<dbReference type="GO" id="GO:0022857">
    <property type="term" value="F:transmembrane transporter activity"/>
    <property type="evidence" value="ECO:0007669"/>
    <property type="project" value="TreeGrafter"/>
</dbReference>
<evidence type="ECO:0000256" key="3">
    <source>
        <dbReference type="ARBA" id="ARBA00022840"/>
    </source>
</evidence>
<dbReference type="AlphaFoldDB" id="A0A382YD45"/>
<dbReference type="SUPFAM" id="SSF52540">
    <property type="entry name" value="P-loop containing nucleoside triphosphate hydrolases"/>
    <property type="match status" value="1"/>
</dbReference>
<dbReference type="InterPro" id="IPR003439">
    <property type="entry name" value="ABC_transporter-like_ATP-bd"/>
</dbReference>
<reference evidence="5" key="1">
    <citation type="submission" date="2018-05" db="EMBL/GenBank/DDBJ databases">
        <authorList>
            <person name="Lanie J.A."/>
            <person name="Ng W.-L."/>
            <person name="Kazmierczak K.M."/>
            <person name="Andrzejewski T.M."/>
            <person name="Davidsen T.M."/>
            <person name="Wayne K.J."/>
            <person name="Tettelin H."/>
            <person name="Glass J.I."/>
            <person name="Rusch D."/>
            <person name="Podicherti R."/>
            <person name="Tsui H.-C.T."/>
            <person name="Winkler M.E."/>
        </authorList>
    </citation>
    <scope>NUCLEOTIDE SEQUENCE</scope>
</reference>
<evidence type="ECO:0000256" key="2">
    <source>
        <dbReference type="ARBA" id="ARBA00022741"/>
    </source>
</evidence>
<feature type="non-terminal residue" evidence="5">
    <location>
        <position position="1"/>
    </location>
</feature>